<evidence type="ECO:0000313" key="2">
    <source>
        <dbReference type="EMBL" id="SFH12606.1"/>
    </source>
</evidence>
<name>A0A1I2XIS0_9ACTN</name>
<dbReference type="Pfam" id="PF05853">
    <property type="entry name" value="BKACE"/>
    <property type="match status" value="1"/>
</dbReference>
<accession>A0A1I2XIS0</accession>
<dbReference type="InterPro" id="IPR013785">
    <property type="entry name" value="Aldolase_TIM"/>
</dbReference>
<evidence type="ECO:0000256" key="1">
    <source>
        <dbReference type="SAM" id="MobiDB-lite"/>
    </source>
</evidence>
<dbReference type="RefSeq" id="WP_075033684.1">
    <property type="nucleotide sequence ID" value="NZ_FONR01000047.1"/>
</dbReference>
<dbReference type="InterPro" id="IPR008567">
    <property type="entry name" value="BKACE"/>
</dbReference>
<organism evidence="2 3">
    <name type="scientific">Streptomyces mirabilis</name>
    <dbReference type="NCBI Taxonomy" id="68239"/>
    <lineage>
        <taxon>Bacteria</taxon>
        <taxon>Bacillati</taxon>
        <taxon>Actinomycetota</taxon>
        <taxon>Actinomycetes</taxon>
        <taxon>Kitasatosporales</taxon>
        <taxon>Streptomycetaceae</taxon>
        <taxon>Streptomyces</taxon>
    </lineage>
</organism>
<proteinExistence type="predicted"/>
<reference evidence="2 3" key="1">
    <citation type="submission" date="2016-10" db="EMBL/GenBank/DDBJ databases">
        <authorList>
            <person name="de Groot N.N."/>
        </authorList>
    </citation>
    <scope>NUCLEOTIDE SEQUENCE [LARGE SCALE GENOMIC DNA]</scope>
    <source>
        <strain evidence="2 3">OK461</strain>
    </source>
</reference>
<feature type="compositionally biased region" description="Polar residues" evidence="1">
    <location>
        <begin position="1"/>
        <end position="17"/>
    </location>
</feature>
<protein>
    <submittedName>
        <fullName evidence="2">Uncharacterized conserved protein, DUF849 family</fullName>
    </submittedName>
</protein>
<dbReference type="GO" id="GO:0043720">
    <property type="term" value="F:3-keto-5-aminohexanoate cleavage activity"/>
    <property type="evidence" value="ECO:0007669"/>
    <property type="project" value="InterPro"/>
</dbReference>
<feature type="region of interest" description="Disordered" evidence="1">
    <location>
        <begin position="1"/>
        <end position="33"/>
    </location>
</feature>
<evidence type="ECO:0000313" key="3">
    <source>
        <dbReference type="Proteomes" id="UP000181942"/>
    </source>
</evidence>
<gene>
    <name evidence="2" type="ORF">SAMN02787118_1473</name>
</gene>
<dbReference type="AlphaFoldDB" id="A0A1I2XIS0"/>
<dbReference type="Gene3D" id="3.20.20.70">
    <property type="entry name" value="Aldolase class I"/>
    <property type="match status" value="1"/>
</dbReference>
<sequence>MFDLTQNWSELPSLRSSAETRGRTDMDALPPIDVQPPWDVPDTVVITAAVSGRIVRQESQERSAGFGLDYDSFVTAAIESIEAGASGVHLDILGIPKIWEQGLTLPQAYSRIHKAINAGTDKDWICDANVLTGDTFEENMFAITSGIAETVPMAPNFPVPWMESAAHVATEHGVRLTFAIHSAAEVDLANRLILSKGILKQKPMWGILIGYPYDDSHTRLATYLPHPKAMFHELINIVDRIREIDADADILVASAGRASQYMVTAAMLLGLDVRVGTEDTAFKFPHSNDLLTSSKESVERAVATAAVLGRKVATAAEARERLQLGEKSGKAA</sequence>
<dbReference type="Proteomes" id="UP000181942">
    <property type="component" value="Unassembled WGS sequence"/>
</dbReference>
<dbReference type="EMBL" id="FONR01000047">
    <property type="protein sequence ID" value="SFH12606.1"/>
    <property type="molecule type" value="Genomic_DNA"/>
</dbReference>